<dbReference type="InterPro" id="IPR006311">
    <property type="entry name" value="TAT_signal"/>
</dbReference>
<gene>
    <name evidence="3" type="primary">iorB</name>
    <name evidence="3" type="ORF">PSEWESI4_00155</name>
</gene>
<comment type="caution">
    <text evidence="3">The sequence shown here is derived from an EMBL/GenBank/DDBJ whole genome shotgun (WGS) entry which is preliminary data.</text>
</comment>
<dbReference type="PROSITE" id="PS51318">
    <property type="entry name" value="TAT"/>
    <property type="match status" value="1"/>
</dbReference>
<dbReference type="Pfam" id="PF20256">
    <property type="entry name" value="MoCoBD_2"/>
    <property type="match status" value="2"/>
</dbReference>
<dbReference type="SUPFAM" id="SSF56003">
    <property type="entry name" value="Molybdenum cofactor-binding domain"/>
    <property type="match status" value="2"/>
</dbReference>
<dbReference type="EMBL" id="CAJFCI010000012">
    <property type="protein sequence ID" value="CAD5105898.1"/>
    <property type="molecule type" value="Genomic_DNA"/>
</dbReference>
<evidence type="ECO:0000256" key="1">
    <source>
        <dbReference type="ARBA" id="ARBA00022729"/>
    </source>
</evidence>
<dbReference type="InterPro" id="IPR008274">
    <property type="entry name" value="AldOxase/xan_DH_MoCoBD1"/>
</dbReference>
<sequence>MDSVRYLSSSPMNQVDSPGISRRGFLKASAAVSGGLLIGFSMPGLMRDARAEEGEFTPNAYVRIDREGKIFLTIQPVEMGQGTYTSMPALIAEELEVSLDQVVIEHAPADDKRYANPMLGFQVTGGSTSVPANWQPLREAGAAARILLVSAAASQWGVSADSCKAENGAVLHPASGRKLGYGELADAAAKLPLPESVSLKDPKAFKLIGTSARRTDSPDKVNGKAIFGIDARPEGVKVAALTLCPVIGGKLDDVDPAPALAIKGVRQVLRTDNSVAVIADHTGAARKGLAALQIKWNEGANATVSSEQMLEKIKEASKQPGAQARSEGNVEEALKTAARTVEVTYQVPFLAHACMEPVNCTVHVRKDGCDLWLGIQVPARAKAVAAELTGLPEDSVQVHNHLLGGGFGRRLDVDFVADAVKIAKQVDYPVKVIWSREEDTRHSTLRPYHYNHLSAGLDEQGRPVAWTHKVTGASILARWAPSRFTNNVDGDAVRDACGPYAFPNLAVHYVRHEPPAGILPAFWRGVGHTQNAFMVEGFLDELAHLVRADPFEYRYPLLQQHPRALKVLELVREKSGWDSSLESGHGRGLALTHCFGTFAAQVAEVSVSPNGDVQVHKVTSVVDCGIAINPDSVVAQMQGGTIFGLTAVLFGNITFKDGRVEQGNFDTYRMLRFNEVPQIETHLVESGESPGGLGEVPTVLIAPAVVNAIFAACGKRLRSLPIDSQELRQA</sequence>
<dbReference type="InterPro" id="IPR037165">
    <property type="entry name" value="AldOxase/xan_DH_Mopterin-bd_sf"/>
</dbReference>
<dbReference type="AlphaFoldDB" id="A0A7U7EJR6"/>
<dbReference type="PANTHER" id="PTHR47495:SF2">
    <property type="entry name" value="ALDEHYDE DEHYDROGENASE"/>
    <property type="match status" value="1"/>
</dbReference>
<proteinExistence type="predicted"/>
<keyword evidence="4" id="KW-1185">Reference proteome</keyword>
<evidence type="ECO:0000313" key="4">
    <source>
        <dbReference type="Proteomes" id="UP000583387"/>
    </source>
</evidence>
<dbReference type="PANTHER" id="PTHR47495">
    <property type="entry name" value="ALDEHYDE DEHYDROGENASE"/>
    <property type="match status" value="1"/>
</dbReference>
<keyword evidence="3" id="KW-0560">Oxidoreductase</keyword>
<dbReference type="InterPro" id="IPR012368">
    <property type="entry name" value="OxRdtase_Mopterin-bd_su_IorB"/>
</dbReference>
<organism evidence="3 4">
    <name type="scientific">Zestomonas carbonaria</name>
    <dbReference type="NCBI Taxonomy" id="2762745"/>
    <lineage>
        <taxon>Bacteria</taxon>
        <taxon>Pseudomonadati</taxon>
        <taxon>Pseudomonadota</taxon>
        <taxon>Gammaproteobacteria</taxon>
        <taxon>Pseudomonadales</taxon>
        <taxon>Pseudomonadaceae</taxon>
        <taxon>Zestomonas</taxon>
    </lineage>
</organism>
<dbReference type="InterPro" id="IPR019546">
    <property type="entry name" value="TAT_signal_bac_arc"/>
</dbReference>
<dbReference type="InterPro" id="IPR000674">
    <property type="entry name" value="Ald_Oxase/Xan_DH_a/b"/>
</dbReference>
<protein>
    <submittedName>
        <fullName evidence="3">Isoquinoline 1-oxidoreductase subunit beta</fullName>
        <ecNumber evidence="3">1.3.99.16</ecNumber>
    </submittedName>
</protein>
<dbReference type="GO" id="GO:0047121">
    <property type="term" value="F:isoquinoline 1-oxidoreductase activity"/>
    <property type="evidence" value="ECO:0007669"/>
    <property type="project" value="UniProtKB-EC"/>
</dbReference>
<dbReference type="InterPro" id="IPR046867">
    <property type="entry name" value="AldOxase/xan_DH_MoCoBD2"/>
</dbReference>
<dbReference type="NCBIfam" id="TIGR01409">
    <property type="entry name" value="TAT_signal_seq"/>
    <property type="match status" value="1"/>
</dbReference>
<evidence type="ECO:0000313" key="3">
    <source>
        <dbReference type="EMBL" id="CAD5105898.1"/>
    </source>
</evidence>
<evidence type="ECO:0000259" key="2">
    <source>
        <dbReference type="SMART" id="SM01008"/>
    </source>
</evidence>
<keyword evidence="1" id="KW-0732">Signal</keyword>
<dbReference type="EC" id="1.3.99.16" evidence="3"/>
<accession>A0A7U7EJR6</accession>
<dbReference type="Pfam" id="PF02738">
    <property type="entry name" value="MoCoBD_1"/>
    <property type="match status" value="1"/>
</dbReference>
<dbReference type="SMART" id="SM01008">
    <property type="entry name" value="Ald_Xan_dh_C"/>
    <property type="match status" value="1"/>
</dbReference>
<feature type="domain" description="Aldehyde oxidase/xanthine dehydrogenase a/b hammerhead" evidence="2">
    <location>
        <begin position="222"/>
        <end position="300"/>
    </location>
</feature>
<dbReference type="Proteomes" id="UP000583387">
    <property type="component" value="Unassembled WGS sequence"/>
</dbReference>
<dbReference type="PIRSF" id="PIRSF036389">
    <property type="entry name" value="IOR_B"/>
    <property type="match status" value="1"/>
</dbReference>
<dbReference type="RefSeq" id="WP_235978853.1">
    <property type="nucleotide sequence ID" value="NZ_CAJFCI010000012.1"/>
</dbReference>
<dbReference type="InterPro" id="IPR052516">
    <property type="entry name" value="N-heterocyclic_Hydroxylase"/>
</dbReference>
<reference evidence="3 4" key="1">
    <citation type="submission" date="2020-08" db="EMBL/GenBank/DDBJ databases">
        <authorList>
            <person name="Criscuolo A."/>
        </authorList>
    </citation>
    <scope>NUCLEOTIDE SEQUENCE [LARGE SCALE GENOMIC DNA]</scope>
    <source>
        <strain evidence="3">CIP111764</strain>
    </source>
</reference>
<dbReference type="Gene3D" id="3.30.365.10">
    <property type="entry name" value="Aldehyde oxidase/xanthine dehydrogenase, molybdopterin binding domain"/>
    <property type="match status" value="4"/>
</dbReference>
<name>A0A7U7EJR6_9GAMM</name>